<protein>
    <submittedName>
        <fullName evidence="2">Copper-binding protein</fullName>
    </submittedName>
</protein>
<evidence type="ECO:0000256" key="1">
    <source>
        <dbReference type="SAM" id="SignalP"/>
    </source>
</evidence>
<gene>
    <name evidence="2" type="ORF">ACFOFO_10565</name>
</gene>
<reference evidence="3" key="1">
    <citation type="journal article" date="2019" name="Int. J. Syst. Evol. Microbiol.">
        <title>The Global Catalogue of Microorganisms (GCM) 10K type strain sequencing project: providing services to taxonomists for standard genome sequencing and annotation.</title>
        <authorList>
            <consortium name="The Broad Institute Genomics Platform"/>
            <consortium name="The Broad Institute Genome Sequencing Center for Infectious Disease"/>
            <person name="Wu L."/>
            <person name="Ma J."/>
        </authorList>
    </citation>
    <scope>NUCLEOTIDE SEQUENCE [LARGE SCALE GENOMIC DNA]</scope>
    <source>
        <strain evidence="3">KCTC 42986</strain>
    </source>
</reference>
<organism evidence="2 3">
    <name type="scientific">Undibacterium arcticum</name>
    <dbReference type="NCBI Taxonomy" id="1762892"/>
    <lineage>
        <taxon>Bacteria</taxon>
        <taxon>Pseudomonadati</taxon>
        <taxon>Pseudomonadota</taxon>
        <taxon>Betaproteobacteria</taxon>
        <taxon>Burkholderiales</taxon>
        <taxon>Oxalobacteraceae</taxon>
        <taxon>Undibacterium</taxon>
    </lineage>
</organism>
<evidence type="ECO:0000313" key="3">
    <source>
        <dbReference type="Proteomes" id="UP001595530"/>
    </source>
</evidence>
<feature type="signal peptide" evidence="1">
    <location>
        <begin position="1"/>
        <end position="27"/>
    </location>
</feature>
<proteinExistence type="predicted"/>
<sequence length="117" mass="12272">MKSISKFATISSVALALGYAVAPIASATDASASGQAQVADAKATMTDGEIKKIDKDAGKLTIKHGPISNLDMPGMTMVFRVGDNAMLDRVKIGDHIQFVVEKLNGALTVTRLEPAQQ</sequence>
<dbReference type="EMBL" id="JBHRTP010000031">
    <property type="protein sequence ID" value="MFC3108399.1"/>
    <property type="molecule type" value="Genomic_DNA"/>
</dbReference>
<dbReference type="Gene3D" id="2.40.50.320">
    <property type="entry name" value="Copper binding periplasmic protein CusF"/>
    <property type="match status" value="1"/>
</dbReference>
<keyword evidence="3" id="KW-1185">Reference proteome</keyword>
<name>A0ABV7F066_9BURK</name>
<accession>A0ABV7F066</accession>
<comment type="caution">
    <text evidence="2">The sequence shown here is derived from an EMBL/GenBank/DDBJ whole genome shotgun (WGS) entry which is preliminary data.</text>
</comment>
<feature type="chain" id="PRO_5046870324" evidence="1">
    <location>
        <begin position="28"/>
        <end position="117"/>
    </location>
</feature>
<keyword evidence="1" id="KW-0732">Signal</keyword>
<dbReference type="RefSeq" id="WP_390327698.1">
    <property type="nucleotide sequence ID" value="NZ_JBHRTP010000031.1"/>
</dbReference>
<evidence type="ECO:0000313" key="2">
    <source>
        <dbReference type="EMBL" id="MFC3108399.1"/>
    </source>
</evidence>
<dbReference type="InterPro" id="IPR021647">
    <property type="entry name" value="CusF_Ec"/>
</dbReference>
<dbReference type="InterPro" id="IPR042230">
    <property type="entry name" value="CusF_sf"/>
</dbReference>
<dbReference type="Proteomes" id="UP001595530">
    <property type="component" value="Unassembled WGS sequence"/>
</dbReference>
<dbReference type="Pfam" id="PF11604">
    <property type="entry name" value="CusF_Ec"/>
    <property type="match status" value="1"/>
</dbReference>